<proteinExistence type="inferred from homology"/>
<feature type="region of interest" description="Disordered" evidence="6">
    <location>
        <begin position="353"/>
        <end position="401"/>
    </location>
</feature>
<evidence type="ECO:0000256" key="5">
    <source>
        <dbReference type="ARBA" id="ARBA00023163"/>
    </source>
</evidence>
<reference evidence="7 8" key="1">
    <citation type="submission" date="2024-04" db="EMBL/GenBank/DDBJ databases">
        <title>Phyllosticta paracitricarpa is synonymous to the EU quarantine fungus P. citricarpa based on phylogenomic analyses.</title>
        <authorList>
            <consortium name="Lawrence Berkeley National Laboratory"/>
            <person name="Van Ingen-Buijs V.A."/>
            <person name="Van Westerhoven A.C."/>
            <person name="Haridas S."/>
            <person name="Skiadas P."/>
            <person name="Martin F."/>
            <person name="Groenewald J.Z."/>
            <person name="Crous P.W."/>
            <person name="Seidl M.F."/>
        </authorList>
    </citation>
    <scope>NUCLEOTIDE SEQUENCE [LARGE SCALE GENOMIC DNA]</scope>
    <source>
        <strain evidence="7 8">CBS 123374</strain>
    </source>
</reference>
<dbReference type="Gene3D" id="2.130.10.10">
    <property type="entry name" value="YVTN repeat-like/Quinoprotein amine dehydrogenase"/>
    <property type="match status" value="1"/>
</dbReference>
<feature type="compositionally biased region" description="Low complexity" evidence="6">
    <location>
        <begin position="363"/>
        <end position="384"/>
    </location>
</feature>
<evidence type="ECO:0000313" key="8">
    <source>
        <dbReference type="Proteomes" id="UP001492380"/>
    </source>
</evidence>
<keyword evidence="5" id="KW-0804">Transcription</keyword>
<dbReference type="SUPFAM" id="SSF50978">
    <property type="entry name" value="WD40 repeat-like"/>
    <property type="match status" value="1"/>
</dbReference>
<sequence>MHPTDLPRYTWAMQDPTSKCYYDAQFYPYTAPGVDPFFAATGHQSIFVCRPSKGKDGKYIEYIREWKDSSKEKGQPTELNSVAWTQNIENGNPRLCIAGIQPPIIKIMDVLDNDHVRDLVGHGGPINDLKVSLQNPEILASISEDHRICVWHLGAEYQKKPVAAIFQGADKGQCLAIHDSGRYLLSGWNDSSVQIWAMPDLPNEKTGTDDVRPVYIPHFISNEVHSEPVDCLTFHGDLVISKAALEQHIIIWKIDGFNGYLDPPPCTSTADYQPCIFRDEEDAPDFFGTTYSAFGPRFQRIMTLKIENNGCIWLKFGLFNMPEKRPVLVWGDNEGTIYFWDLQRLEEEWAGQDQDLSGGLGKSPSESSRSPGRSPSVASAGSVSWPKKRVMKESKPPVARDQFTPIAPHRKLRVPTKAGGGMVSRACAWSNGGEWVVTVGEQSGKGFICMFDRWLS</sequence>
<dbReference type="SMART" id="SM00320">
    <property type="entry name" value="WD40"/>
    <property type="match status" value="3"/>
</dbReference>
<evidence type="ECO:0000256" key="4">
    <source>
        <dbReference type="ARBA" id="ARBA00023015"/>
    </source>
</evidence>
<name>A0ABR1Z0F5_9PEZI</name>
<keyword evidence="3" id="KW-0677">Repeat</keyword>
<dbReference type="InterPro" id="IPR036322">
    <property type="entry name" value="WD40_repeat_dom_sf"/>
</dbReference>
<accession>A0ABR1Z0F5</accession>
<protein>
    <submittedName>
        <fullName evidence="7">WD40-repeat-containing domain protein</fullName>
    </submittedName>
</protein>
<evidence type="ECO:0000256" key="3">
    <source>
        <dbReference type="ARBA" id="ARBA00022737"/>
    </source>
</evidence>
<gene>
    <name evidence="7" type="ORF">HDK90DRAFT_157709</name>
</gene>
<dbReference type="PANTHER" id="PTHR10253">
    <property type="entry name" value="POLYCOMB PROTEIN"/>
    <property type="match status" value="1"/>
</dbReference>
<dbReference type="InterPro" id="IPR001680">
    <property type="entry name" value="WD40_rpt"/>
</dbReference>
<comment type="caution">
    <text evidence="7">The sequence shown here is derived from an EMBL/GenBank/DDBJ whole genome shotgun (WGS) entry which is preliminary data.</text>
</comment>
<comment type="similarity">
    <text evidence="1">Belongs to the WD repeat ESC family.</text>
</comment>
<evidence type="ECO:0000313" key="7">
    <source>
        <dbReference type="EMBL" id="KAK8244444.1"/>
    </source>
</evidence>
<evidence type="ECO:0000256" key="6">
    <source>
        <dbReference type="SAM" id="MobiDB-lite"/>
    </source>
</evidence>
<keyword evidence="8" id="KW-1185">Reference proteome</keyword>
<keyword evidence="2" id="KW-0853">WD repeat</keyword>
<organism evidence="7 8">
    <name type="scientific">Phyllosticta capitalensis</name>
    <dbReference type="NCBI Taxonomy" id="121624"/>
    <lineage>
        <taxon>Eukaryota</taxon>
        <taxon>Fungi</taxon>
        <taxon>Dikarya</taxon>
        <taxon>Ascomycota</taxon>
        <taxon>Pezizomycotina</taxon>
        <taxon>Dothideomycetes</taxon>
        <taxon>Dothideomycetes incertae sedis</taxon>
        <taxon>Botryosphaeriales</taxon>
        <taxon>Phyllostictaceae</taxon>
        <taxon>Phyllosticta</taxon>
    </lineage>
</organism>
<dbReference type="EMBL" id="JBBWRZ010000002">
    <property type="protein sequence ID" value="KAK8244444.1"/>
    <property type="molecule type" value="Genomic_DNA"/>
</dbReference>
<evidence type="ECO:0000256" key="2">
    <source>
        <dbReference type="ARBA" id="ARBA00022574"/>
    </source>
</evidence>
<dbReference type="Proteomes" id="UP001492380">
    <property type="component" value="Unassembled WGS sequence"/>
</dbReference>
<dbReference type="Pfam" id="PF00400">
    <property type="entry name" value="WD40"/>
    <property type="match status" value="2"/>
</dbReference>
<keyword evidence="4" id="KW-0805">Transcription regulation</keyword>
<dbReference type="InterPro" id="IPR015943">
    <property type="entry name" value="WD40/YVTN_repeat-like_dom_sf"/>
</dbReference>
<evidence type="ECO:0000256" key="1">
    <source>
        <dbReference type="ARBA" id="ARBA00008075"/>
    </source>
</evidence>
<dbReference type="InterPro" id="IPR051243">
    <property type="entry name" value="PcG_WD-repeat"/>
</dbReference>